<dbReference type="EMBL" id="HBUF01531648">
    <property type="protein sequence ID" value="CAG6751980.1"/>
    <property type="molecule type" value="Transcribed_RNA"/>
</dbReference>
<reference evidence="1" key="1">
    <citation type="submission" date="2021-05" db="EMBL/GenBank/DDBJ databases">
        <authorList>
            <person name="Alioto T."/>
            <person name="Alioto T."/>
            <person name="Gomez Garrido J."/>
        </authorList>
    </citation>
    <scope>NUCLEOTIDE SEQUENCE</scope>
</reference>
<accession>A0A8D9EFP9</accession>
<dbReference type="EMBL" id="HBUF01531647">
    <property type="protein sequence ID" value="CAG6751978.1"/>
    <property type="molecule type" value="Transcribed_RNA"/>
</dbReference>
<organism evidence="1">
    <name type="scientific">Cacopsylla melanoneura</name>
    <dbReference type="NCBI Taxonomy" id="428564"/>
    <lineage>
        <taxon>Eukaryota</taxon>
        <taxon>Metazoa</taxon>
        <taxon>Ecdysozoa</taxon>
        <taxon>Arthropoda</taxon>
        <taxon>Hexapoda</taxon>
        <taxon>Insecta</taxon>
        <taxon>Pterygota</taxon>
        <taxon>Neoptera</taxon>
        <taxon>Paraneoptera</taxon>
        <taxon>Hemiptera</taxon>
        <taxon>Sternorrhyncha</taxon>
        <taxon>Psylloidea</taxon>
        <taxon>Psyllidae</taxon>
        <taxon>Psyllinae</taxon>
        <taxon>Cacopsylla</taxon>
    </lineage>
</organism>
<dbReference type="EMBL" id="HBUF01531646">
    <property type="protein sequence ID" value="CAG6751976.1"/>
    <property type="molecule type" value="Transcribed_RNA"/>
</dbReference>
<sequence length="129" mass="15063">MVSGPCSLCQKRQHNKPCDKILHRRFKNEIKTRLRTSIPTNEPGLQSTLPIDLSLDCAACPISVCKFMSLPFHPILLLDNIDVCYWITSTDWRQYCYWITSDVWRQYCVLKIKIKQNLNSKNHSFSTTL</sequence>
<dbReference type="AlphaFoldDB" id="A0A8D9EFP9"/>
<evidence type="ECO:0000313" key="1">
    <source>
        <dbReference type="EMBL" id="CAG6751976.1"/>
    </source>
</evidence>
<protein>
    <submittedName>
        <fullName evidence="1">Uncharacterized protein</fullName>
    </submittedName>
</protein>
<name>A0A8D9EFP9_9HEMI</name>
<proteinExistence type="predicted"/>